<evidence type="ECO:0000256" key="6">
    <source>
        <dbReference type="ARBA" id="ARBA00023237"/>
    </source>
</evidence>
<evidence type="ECO:0000313" key="9">
    <source>
        <dbReference type="Proteomes" id="UP000320231"/>
    </source>
</evidence>
<keyword evidence="5 7" id="KW-0472">Membrane</keyword>
<dbReference type="AlphaFoldDB" id="A0A455UG33"/>
<evidence type="ECO:0000313" key="8">
    <source>
        <dbReference type="EMBL" id="BBI63581.1"/>
    </source>
</evidence>
<proteinExistence type="inferred from homology"/>
<keyword evidence="4 7" id="KW-0812">Transmembrane</keyword>
<dbReference type="Proteomes" id="UP000320231">
    <property type="component" value="Chromosome"/>
</dbReference>
<evidence type="ECO:0000256" key="7">
    <source>
        <dbReference type="PROSITE-ProRule" id="PRU01360"/>
    </source>
</evidence>
<name>A0A455UG33_9GAMM</name>
<evidence type="ECO:0000256" key="2">
    <source>
        <dbReference type="ARBA" id="ARBA00022448"/>
    </source>
</evidence>
<keyword evidence="3 7" id="KW-1134">Transmembrane beta strand</keyword>
<sequence>MSTLYGSDAIGGVINVITRKVAQEWHGNVQLDTVLQENSDSGDSRQANFLS</sequence>
<protein>
    <recommendedName>
        <fullName evidence="10">TonB-dependent receptor plug domain-containing protein</fullName>
    </recommendedName>
</protein>
<dbReference type="InterPro" id="IPR036942">
    <property type="entry name" value="Beta-barrel_TonB_sf"/>
</dbReference>
<dbReference type="GO" id="GO:0009279">
    <property type="term" value="C:cell outer membrane"/>
    <property type="evidence" value="ECO:0007669"/>
    <property type="project" value="UniProtKB-SubCell"/>
</dbReference>
<organism evidence="8 9">
    <name type="scientific">Vreelandella sulfidaeris</name>
    <dbReference type="NCBI Taxonomy" id="115553"/>
    <lineage>
        <taxon>Bacteria</taxon>
        <taxon>Pseudomonadati</taxon>
        <taxon>Pseudomonadota</taxon>
        <taxon>Gammaproteobacteria</taxon>
        <taxon>Oceanospirillales</taxon>
        <taxon>Halomonadaceae</taxon>
        <taxon>Vreelandella</taxon>
    </lineage>
</organism>
<dbReference type="KEGG" id="hsr:HSBAA_48870"/>
<evidence type="ECO:0008006" key="10">
    <source>
        <dbReference type="Google" id="ProtNLM"/>
    </source>
</evidence>
<dbReference type="SUPFAM" id="SSF56935">
    <property type="entry name" value="Porins"/>
    <property type="match status" value="1"/>
</dbReference>
<accession>A0A455UG33</accession>
<evidence type="ECO:0000256" key="1">
    <source>
        <dbReference type="ARBA" id="ARBA00004571"/>
    </source>
</evidence>
<reference evidence="8 9" key="1">
    <citation type="journal article" date="2019" name="Microbiol. Resour. Announc.">
        <title>Complete Genome Sequence of Halomonas sulfidaeris Strain Esulfide1 Isolated from a Metal Sulfide Rock at a Depth of 2,200 Meters, Obtained Using Nanopore Sequencing.</title>
        <authorList>
            <person name="Saito M."/>
            <person name="Nishigata A."/>
            <person name="Galipon J."/>
            <person name="Arakawa K."/>
        </authorList>
    </citation>
    <scope>NUCLEOTIDE SEQUENCE [LARGE SCALE GENOMIC DNA]</scope>
    <source>
        <strain evidence="8 9">ATCC BAA-803</strain>
    </source>
</reference>
<dbReference type="Gene3D" id="2.40.170.20">
    <property type="entry name" value="TonB-dependent receptor, beta-barrel domain"/>
    <property type="match status" value="1"/>
</dbReference>
<evidence type="ECO:0000256" key="4">
    <source>
        <dbReference type="ARBA" id="ARBA00022692"/>
    </source>
</evidence>
<dbReference type="EMBL" id="AP019514">
    <property type="protein sequence ID" value="BBI63581.1"/>
    <property type="molecule type" value="Genomic_DNA"/>
</dbReference>
<keyword evidence="6 7" id="KW-0998">Cell outer membrane</keyword>
<keyword evidence="2 7" id="KW-0813">Transport</keyword>
<dbReference type="InterPro" id="IPR039426">
    <property type="entry name" value="TonB-dep_rcpt-like"/>
</dbReference>
<evidence type="ECO:0000256" key="5">
    <source>
        <dbReference type="ARBA" id="ARBA00023136"/>
    </source>
</evidence>
<dbReference type="PROSITE" id="PS52016">
    <property type="entry name" value="TONB_DEPENDENT_REC_3"/>
    <property type="match status" value="1"/>
</dbReference>
<comment type="subcellular location">
    <subcellularLocation>
        <location evidence="1 7">Cell outer membrane</location>
        <topology evidence="1 7">Multi-pass membrane protein</topology>
    </subcellularLocation>
</comment>
<gene>
    <name evidence="8" type="ORF">HSBAA_48870</name>
</gene>
<evidence type="ECO:0000256" key="3">
    <source>
        <dbReference type="ARBA" id="ARBA00022452"/>
    </source>
</evidence>
<comment type="similarity">
    <text evidence="7">Belongs to the TonB-dependent receptor family.</text>
</comment>